<evidence type="ECO:0000313" key="11">
    <source>
        <dbReference type="Proteomes" id="UP001557470"/>
    </source>
</evidence>
<dbReference type="EMBL" id="JAGEUA010000005">
    <property type="protein sequence ID" value="KAL0978374.1"/>
    <property type="molecule type" value="Genomic_DNA"/>
</dbReference>
<dbReference type="GO" id="GO:0007218">
    <property type="term" value="P:neuropeptide signaling pathway"/>
    <property type="evidence" value="ECO:0007669"/>
    <property type="project" value="UniProtKB-KW"/>
</dbReference>
<feature type="chain" id="PRO_5044881887" description="Neuromedin-K" evidence="9">
    <location>
        <begin position="29"/>
        <end position="129"/>
    </location>
</feature>
<keyword evidence="7" id="KW-0527">Neuropeptide</keyword>
<comment type="similarity">
    <text evidence="2">Belongs to the tachykinin family.</text>
</comment>
<evidence type="ECO:0000256" key="2">
    <source>
        <dbReference type="ARBA" id="ARBA00007518"/>
    </source>
</evidence>
<evidence type="ECO:0000256" key="7">
    <source>
        <dbReference type="ARBA" id="ARBA00023320"/>
    </source>
</evidence>
<evidence type="ECO:0000256" key="6">
    <source>
        <dbReference type="ARBA" id="ARBA00022815"/>
    </source>
</evidence>
<evidence type="ECO:0000256" key="8">
    <source>
        <dbReference type="ARBA" id="ARBA00045164"/>
    </source>
</evidence>
<dbReference type="PANTHER" id="PTHR15536">
    <property type="entry name" value="TACHYKININ-3"/>
    <property type="match status" value="1"/>
</dbReference>
<feature type="signal peptide" evidence="9">
    <location>
        <begin position="1"/>
        <end position="28"/>
    </location>
</feature>
<dbReference type="InterPro" id="IPR013055">
    <property type="entry name" value="Tachy_Neuro_lke_CS"/>
</dbReference>
<name>A0ABD0WNC5_UMBPY</name>
<sequence>MEMLRISLGLAFLSFLVVFISWPRESECREDFYTSELQDRPDYLSKDFNPSMRYRDVDYDAFVGLMGRRSAGVNDAPLQKRNMDDIFVGLMGRRSAKSAITSPWRQDEYPEPRGAILVKKGRLRFVPGV</sequence>
<dbReference type="PROSITE" id="PS00267">
    <property type="entry name" value="TACHYKININ"/>
    <property type="match status" value="1"/>
</dbReference>
<dbReference type="InterPro" id="IPR003635">
    <property type="entry name" value="Neurokinin-B/TAC3"/>
</dbReference>
<proteinExistence type="inferred from homology"/>
<dbReference type="AlphaFoldDB" id="A0ABD0WNC5"/>
<protein>
    <recommendedName>
        <fullName evidence="12">Neuromedin-K</fullName>
    </recommendedName>
</protein>
<keyword evidence="11" id="KW-1185">Reference proteome</keyword>
<keyword evidence="4" id="KW-0165">Cleavage on pair of basic residues</keyword>
<reference evidence="10 11" key="1">
    <citation type="submission" date="2024-06" db="EMBL/GenBank/DDBJ databases">
        <authorList>
            <person name="Pan Q."/>
            <person name="Wen M."/>
            <person name="Jouanno E."/>
            <person name="Zahm M."/>
            <person name="Klopp C."/>
            <person name="Cabau C."/>
            <person name="Louis A."/>
            <person name="Berthelot C."/>
            <person name="Parey E."/>
            <person name="Roest Crollius H."/>
            <person name="Montfort J."/>
            <person name="Robinson-Rechavi M."/>
            <person name="Bouchez O."/>
            <person name="Lampietro C."/>
            <person name="Lopez Roques C."/>
            <person name="Donnadieu C."/>
            <person name="Postlethwait J."/>
            <person name="Bobe J."/>
            <person name="Verreycken H."/>
            <person name="Guiguen Y."/>
        </authorList>
    </citation>
    <scope>NUCLEOTIDE SEQUENCE [LARGE SCALE GENOMIC DNA]</scope>
    <source>
        <strain evidence="10">Up_M1</strain>
        <tissue evidence="10">Testis</tissue>
    </source>
</reference>
<keyword evidence="3" id="KW-0964">Secreted</keyword>
<evidence type="ECO:0000256" key="9">
    <source>
        <dbReference type="SAM" id="SignalP"/>
    </source>
</evidence>
<comment type="subcellular location">
    <subcellularLocation>
        <location evidence="1">Secreted</location>
    </subcellularLocation>
</comment>
<evidence type="ECO:0000256" key="4">
    <source>
        <dbReference type="ARBA" id="ARBA00022685"/>
    </source>
</evidence>
<keyword evidence="6" id="KW-0027">Amidation</keyword>
<dbReference type="Proteomes" id="UP001557470">
    <property type="component" value="Unassembled WGS sequence"/>
</dbReference>
<evidence type="ECO:0000313" key="10">
    <source>
        <dbReference type="EMBL" id="KAL0978374.1"/>
    </source>
</evidence>
<gene>
    <name evidence="10" type="ORF">UPYG_G00169630</name>
</gene>
<keyword evidence="5 9" id="KW-0732">Signal</keyword>
<evidence type="ECO:0000256" key="5">
    <source>
        <dbReference type="ARBA" id="ARBA00022729"/>
    </source>
</evidence>
<evidence type="ECO:0000256" key="3">
    <source>
        <dbReference type="ARBA" id="ARBA00022525"/>
    </source>
</evidence>
<comment type="function">
    <text evidence="8">Tachykinins are active peptides which excite neurons, evoke behavioral responses, are potent vasodilators and secretagogues, and contract (directly or indirectly) many smooth muscles. Is a critical central regulator of gonadal function.</text>
</comment>
<evidence type="ECO:0008006" key="12">
    <source>
        <dbReference type="Google" id="ProtNLM"/>
    </source>
</evidence>
<evidence type="ECO:0000256" key="1">
    <source>
        <dbReference type="ARBA" id="ARBA00004613"/>
    </source>
</evidence>
<organism evidence="10 11">
    <name type="scientific">Umbra pygmaea</name>
    <name type="common">Eastern mudminnow</name>
    <dbReference type="NCBI Taxonomy" id="75934"/>
    <lineage>
        <taxon>Eukaryota</taxon>
        <taxon>Metazoa</taxon>
        <taxon>Chordata</taxon>
        <taxon>Craniata</taxon>
        <taxon>Vertebrata</taxon>
        <taxon>Euteleostomi</taxon>
        <taxon>Actinopterygii</taxon>
        <taxon>Neopterygii</taxon>
        <taxon>Teleostei</taxon>
        <taxon>Protacanthopterygii</taxon>
        <taxon>Esociformes</taxon>
        <taxon>Umbridae</taxon>
        <taxon>Umbra</taxon>
    </lineage>
</organism>
<accession>A0ABD0WNC5</accession>
<dbReference type="GO" id="GO:0005576">
    <property type="term" value="C:extracellular region"/>
    <property type="evidence" value="ECO:0007669"/>
    <property type="project" value="UniProtKB-SubCell"/>
</dbReference>
<dbReference type="PANTHER" id="PTHR15536:SF1">
    <property type="entry name" value="TACHYKININ-3"/>
    <property type="match status" value="1"/>
</dbReference>
<comment type="caution">
    <text evidence="10">The sequence shown here is derived from an EMBL/GenBank/DDBJ whole genome shotgun (WGS) entry which is preliminary data.</text>
</comment>